<dbReference type="EMBL" id="DXCL01000018">
    <property type="protein sequence ID" value="HIZ03210.1"/>
    <property type="molecule type" value="Genomic_DNA"/>
</dbReference>
<dbReference type="PIRSF" id="PIRSF004848">
    <property type="entry name" value="YBL036c_PLPDEIII"/>
    <property type="match status" value="1"/>
</dbReference>
<dbReference type="HAMAP" id="MF_02087">
    <property type="entry name" value="PLP_homeostasis"/>
    <property type="match status" value="1"/>
</dbReference>
<dbReference type="CDD" id="cd00635">
    <property type="entry name" value="PLPDE_III_YBL036c_like"/>
    <property type="match status" value="1"/>
</dbReference>
<reference evidence="6" key="1">
    <citation type="journal article" date="2021" name="PeerJ">
        <title>Extensive microbial diversity within the chicken gut microbiome revealed by metagenomics and culture.</title>
        <authorList>
            <person name="Gilroy R."/>
            <person name="Ravi A."/>
            <person name="Getino M."/>
            <person name="Pursley I."/>
            <person name="Horton D.L."/>
            <person name="Alikhan N.F."/>
            <person name="Baker D."/>
            <person name="Gharbi K."/>
            <person name="Hall N."/>
            <person name="Watson M."/>
            <person name="Adriaenssens E.M."/>
            <person name="Foster-Nyarko E."/>
            <person name="Jarju S."/>
            <person name="Secka A."/>
            <person name="Antonio M."/>
            <person name="Oren A."/>
            <person name="Chaudhuri R.R."/>
            <person name="La Ragione R."/>
            <person name="Hildebrand F."/>
            <person name="Pallen M.J."/>
        </authorList>
    </citation>
    <scope>NUCLEOTIDE SEQUENCE</scope>
    <source>
        <strain evidence="6">CHK187-5294</strain>
    </source>
</reference>
<reference evidence="6" key="2">
    <citation type="submission" date="2021-04" db="EMBL/GenBank/DDBJ databases">
        <authorList>
            <person name="Gilroy R."/>
        </authorList>
    </citation>
    <scope>NUCLEOTIDE SEQUENCE</scope>
    <source>
        <strain evidence="6">CHK187-5294</strain>
    </source>
</reference>
<comment type="caution">
    <text evidence="6">The sequence shown here is derived from an EMBL/GenBank/DDBJ whole genome shotgun (WGS) entry which is preliminary data.</text>
</comment>
<dbReference type="Proteomes" id="UP000824132">
    <property type="component" value="Unassembled WGS sequence"/>
</dbReference>
<dbReference type="GO" id="GO:0030170">
    <property type="term" value="F:pyridoxal phosphate binding"/>
    <property type="evidence" value="ECO:0007669"/>
    <property type="project" value="UniProtKB-UniRule"/>
</dbReference>
<dbReference type="PANTHER" id="PTHR10146:SF14">
    <property type="entry name" value="PYRIDOXAL PHOSPHATE HOMEOSTASIS PROTEIN"/>
    <property type="match status" value="1"/>
</dbReference>
<dbReference type="NCBIfam" id="TIGR00044">
    <property type="entry name" value="YggS family pyridoxal phosphate-dependent enzyme"/>
    <property type="match status" value="1"/>
</dbReference>
<dbReference type="Pfam" id="PF01168">
    <property type="entry name" value="Ala_racemase_N"/>
    <property type="match status" value="1"/>
</dbReference>
<evidence type="ECO:0000256" key="1">
    <source>
        <dbReference type="ARBA" id="ARBA00022898"/>
    </source>
</evidence>
<keyword evidence="1 2" id="KW-0663">Pyridoxal phosphate</keyword>
<evidence type="ECO:0000313" key="7">
    <source>
        <dbReference type="Proteomes" id="UP000824132"/>
    </source>
</evidence>
<comment type="cofactor">
    <cofactor evidence="3">
        <name>pyridoxal 5'-phosphate</name>
        <dbReference type="ChEBI" id="CHEBI:597326"/>
    </cofactor>
</comment>
<dbReference type="Gene3D" id="3.20.20.10">
    <property type="entry name" value="Alanine racemase"/>
    <property type="match status" value="1"/>
</dbReference>
<gene>
    <name evidence="6" type="ORF">H9727_02890</name>
</gene>
<dbReference type="AlphaFoldDB" id="A0A9D2IBY6"/>
<dbReference type="InterPro" id="IPR029066">
    <property type="entry name" value="PLP-binding_barrel"/>
</dbReference>
<accession>A0A9D2IBY6</accession>
<proteinExistence type="inferred from homology"/>
<evidence type="ECO:0000256" key="4">
    <source>
        <dbReference type="RuleBase" id="RU004514"/>
    </source>
</evidence>
<sequence>MITENVKKALAEIAGGNPFGEKITLVAATKTRTPDEINEAIAAGVCDIGENKVQEFTEKYDAVHGANRHFIGHLQTNKVKYLIGKTYLIHSLDRTELADELQKRAQRADWTVDCLIEVNIGSELSKSGFAPENAEAAYAKLRGYPNLRIRGVMAMLPLSEDTALLTSLCKKMRALFETLREKDENIEYLSMGMSGDWRLCVENGSNMIRLGTSLFGPRRYPAPENGQN</sequence>
<comment type="similarity">
    <text evidence="2 4">Belongs to the pyridoxal phosphate-binding protein YggS/PROSC family.</text>
</comment>
<feature type="domain" description="Alanine racemase N-terminal" evidence="5">
    <location>
        <begin position="39"/>
        <end position="217"/>
    </location>
</feature>
<organism evidence="6 7">
    <name type="scientific">Candidatus Borkfalkia avistercoris</name>
    <dbReference type="NCBI Taxonomy" id="2838504"/>
    <lineage>
        <taxon>Bacteria</taxon>
        <taxon>Bacillati</taxon>
        <taxon>Bacillota</taxon>
        <taxon>Clostridia</taxon>
        <taxon>Christensenellales</taxon>
        <taxon>Christensenellaceae</taxon>
        <taxon>Candidatus Borkfalkia</taxon>
    </lineage>
</organism>
<evidence type="ECO:0000313" key="6">
    <source>
        <dbReference type="EMBL" id="HIZ03210.1"/>
    </source>
</evidence>
<dbReference type="InterPro" id="IPR001608">
    <property type="entry name" value="Ala_racemase_N"/>
</dbReference>
<evidence type="ECO:0000256" key="2">
    <source>
        <dbReference type="HAMAP-Rule" id="MF_02087"/>
    </source>
</evidence>
<protein>
    <recommendedName>
        <fullName evidence="2">Pyridoxal phosphate homeostasis protein</fullName>
        <shortName evidence="2">PLP homeostasis protein</shortName>
    </recommendedName>
</protein>
<dbReference type="SUPFAM" id="SSF51419">
    <property type="entry name" value="PLP-binding barrel"/>
    <property type="match status" value="1"/>
</dbReference>
<name>A0A9D2IBY6_9FIRM</name>
<dbReference type="InterPro" id="IPR011078">
    <property type="entry name" value="PyrdxlP_homeostasis"/>
</dbReference>
<dbReference type="PANTHER" id="PTHR10146">
    <property type="entry name" value="PROLINE SYNTHETASE CO-TRANSCRIBED BACTERIAL HOMOLOG PROTEIN"/>
    <property type="match status" value="1"/>
</dbReference>
<evidence type="ECO:0000256" key="3">
    <source>
        <dbReference type="PIRSR" id="PIRSR004848-1"/>
    </source>
</evidence>
<evidence type="ECO:0000259" key="5">
    <source>
        <dbReference type="Pfam" id="PF01168"/>
    </source>
</evidence>
<comment type="function">
    <text evidence="2">Pyridoxal 5'-phosphate (PLP)-binding protein, which is involved in PLP homeostasis.</text>
</comment>
<feature type="modified residue" description="N6-(pyridoxal phosphate)lysine" evidence="2 3">
    <location>
        <position position="30"/>
    </location>
</feature>